<evidence type="ECO:0000313" key="3">
    <source>
        <dbReference type="Proteomes" id="UP000295238"/>
    </source>
</evidence>
<organism evidence="2 3">
    <name type="scientific">Rhizobium deserti</name>
    <dbReference type="NCBI Taxonomy" id="2547961"/>
    <lineage>
        <taxon>Bacteria</taxon>
        <taxon>Pseudomonadati</taxon>
        <taxon>Pseudomonadota</taxon>
        <taxon>Alphaproteobacteria</taxon>
        <taxon>Hyphomicrobiales</taxon>
        <taxon>Rhizobiaceae</taxon>
        <taxon>Rhizobium/Agrobacterium group</taxon>
        <taxon>Rhizobium</taxon>
    </lineage>
</organism>
<evidence type="ECO:0000313" key="2">
    <source>
        <dbReference type="EMBL" id="TDK29904.1"/>
    </source>
</evidence>
<feature type="domain" description="DUF6894" evidence="1">
    <location>
        <begin position="3"/>
        <end position="70"/>
    </location>
</feature>
<dbReference type="RefSeq" id="WP_133318370.1">
    <property type="nucleotide sequence ID" value="NZ_SMTL01000009.1"/>
</dbReference>
<name>A0A4R5U6L9_9HYPH</name>
<gene>
    <name evidence="2" type="ORF">E2F50_22185</name>
</gene>
<dbReference type="OrthoDB" id="8296556at2"/>
<accession>A0A4R5U6L9</accession>
<reference evidence="2 3" key="1">
    <citation type="submission" date="2019-03" db="EMBL/GenBank/DDBJ databases">
        <title>Rhizobium sp. nov., an bacterium isolated from biocrust in Mu Us Desert.</title>
        <authorList>
            <person name="Lixiong L."/>
        </authorList>
    </citation>
    <scope>NUCLEOTIDE SEQUENCE [LARGE SCALE GENOMIC DNA]</scope>
    <source>
        <strain evidence="2 3">SPY-1</strain>
    </source>
</reference>
<dbReference type="EMBL" id="SMTL01000009">
    <property type="protein sequence ID" value="TDK29904.1"/>
    <property type="molecule type" value="Genomic_DNA"/>
</dbReference>
<keyword evidence="3" id="KW-1185">Reference proteome</keyword>
<comment type="caution">
    <text evidence="2">The sequence shown here is derived from an EMBL/GenBank/DDBJ whole genome shotgun (WGS) entry which is preliminary data.</text>
</comment>
<dbReference type="InterPro" id="IPR054189">
    <property type="entry name" value="DUF6894"/>
</dbReference>
<dbReference type="Pfam" id="PF21834">
    <property type="entry name" value="DUF6894"/>
    <property type="match status" value="1"/>
</dbReference>
<proteinExistence type="predicted"/>
<dbReference type="AlphaFoldDB" id="A0A4R5U6L9"/>
<protein>
    <recommendedName>
        <fullName evidence="1">DUF6894 domain-containing protein</fullName>
    </recommendedName>
</protein>
<sequence>MQRYHFHLNFLSSYVTDDDGTELPDLEAAKTEARQVIRDLAAEHLKGRREFTLHSIRICAENGDLLAAVPTSEALSEVIPPHIYKPSPPDSHV</sequence>
<dbReference type="Proteomes" id="UP000295238">
    <property type="component" value="Unassembled WGS sequence"/>
</dbReference>
<evidence type="ECO:0000259" key="1">
    <source>
        <dbReference type="Pfam" id="PF21834"/>
    </source>
</evidence>